<proteinExistence type="predicted"/>
<dbReference type="EMBL" id="JAUJEA010000005">
    <property type="protein sequence ID" value="MDN5202948.1"/>
    <property type="molecule type" value="Genomic_DNA"/>
</dbReference>
<dbReference type="Gene3D" id="2.60.40.4070">
    <property type="match status" value="1"/>
</dbReference>
<dbReference type="RefSeq" id="WP_346752967.1">
    <property type="nucleotide sequence ID" value="NZ_JAUJEA010000005.1"/>
</dbReference>
<dbReference type="Gene3D" id="3.40.50.1460">
    <property type="match status" value="1"/>
</dbReference>
<dbReference type="InterPro" id="IPR029030">
    <property type="entry name" value="Caspase-like_dom_sf"/>
</dbReference>
<dbReference type="PROSITE" id="PS51257">
    <property type="entry name" value="PROKAR_LIPOPROTEIN"/>
    <property type="match status" value="1"/>
</dbReference>
<evidence type="ECO:0000256" key="2">
    <source>
        <dbReference type="SAM" id="SignalP"/>
    </source>
</evidence>
<dbReference type="Gene3D" id="3.40.50.10390">
    <property type="entry name" value="Gingipain r, domain 1"/>
    <property type="match status" value="1"/>
</dbReference>
<keyword evidence="5" id="KW-1185">Reference proteome</keyword>
<dbReference type="Pfam" id="PF01364">
    <property type="entry name" value="Peptidase_C25"/>
    <property type="match status" value="1"/>
</dbReference>
<sequence length="1698" mass="188215">MKGFRLLLLITLTAACFLRAQGQNDFGNEWIDFSQTYFKVSTAGDGAYRLTYNDLLSAGFPVSSVDPRRIQLFWRGVEQAIHIEGQENARLDPGDFIEFYGRRNDGTLDNELYIEPEAQPHTLYNLFSDTTSYFLTWKLSPSNGKRMNTFSENNVDGLAAEPYHLSKSLQLFTDQYSIGRNFPEGGNNSNTRLSQFDYGEGWMGTPITLGQFQNYTFDLSNAVKTGPKPTIEMVVFGANNRPHDVLIEVGSAVGSLRTLTNIQFNYYQSFSFSGELEWTDVGPAGELVVRVSVDPEGGADAIAMGFIKVNFAQSLDLAGETRKSINIEEDLLNKSYIEVANVPAEPFIYDITDINEIKKIGFNKVGSDLNAMVPAGSTNLFIQDATFPAPVIERIKFRQIDPSEHNYLIITHKKLRQSAGSVPDPIKAYAEYRASQAGGDFDTLSVTMDELYNQFSYGETTPLAIRRFAKFMLDGGDPQFLYLIGKAVDLDTRLIGSLDFYRNSPELFSVENLVPTAGVPGSDLAFTVGLNGTLHEPAIPTGRLNARSSTDVLNYLNKVKEMEALPYDALWRKNLVHLSGGRTVSELHLFDNFVDDFKEVAQDVYLGGKVETLNKTSNAAVELINIADEVNNGLALITFFGHSSGNFTDIEIGNVSNTLLGYDNQGKYPLIMVNGCNAGDIFNQSFTFGEDWLLAENKGALGFIAHSSTGFISQLKRYTDIFYSTAFGDSTFIDEPIGIVQLEVIQRFLATSTSEKNITQSQQAVLQGDPALKLFAVEKPDYAIKNENLFLESLDGGSVNALEEAFNLGIIVQNFGRVHDDSISISVQRILGDGTNITYDPMKFPKVLYQDTIFFRIPNTSAAFGNNIFEVTIDSNTTIEELNENNNVASLDFFIPLSSTSNVLPFNYAIVNSQPVKLFSKATDPLAAPRDFLFELDTTSSFQSPFMKSNTINARVLAEWTVDLLSTVPQNDSTVYYWRTRFAEPLAGEDTSWTVSSFMYIDNGSEGWSQSEPDQFDKASLKGIEQNEIDGKWKFQETEASLEVTTFGANSVDSSPTNIVVDVQGVPFIISSPSNRICRNDAMNAVAFDKATSQPYRVIGDGQVPDALDSRRCGRAPQVINNFINSEIQGGSLYIEQYIDAVNDGEFVLMFSLGNVTYQSWPASTISKMEEIGATATTIQALQDGEPYIILGRKGDAAGTAIEVIADPGGALPSLEQEINLNDIITGKFTSGTITSTRIGPAQSWDRFINLSRISEQPQTDAILFDLIGEDFDGNESLLFNDVSVSELNLSSIDAATYPYLRLKFETSDETNLTPAQLEEWLVLFEPTPEGILYIPSSEVSTINNQKGQEGQDFVANFIFKNISDKNFTDSLFVETELFNQNSRSTTELDLKLKPLQAEDSASFNININTAGKVGKNGLKVFVNPRIQPEQDYNNNIIDLPNYVEVLPDNANPLIDVAFDGAYIIDGDIVSPDPLITITVRDENQVLFKSDTVGMEILLKRPCVDCDPNSSGCETCDFERINFSNNNVQWFSATENSDYRIEFQLEDLEDGLYTLLVQATDASGNKSGTEPYKINFLVINESTITNFYPYPNPFSTSTRFVFTLTGSEVPEFIKIQIMTVTGRVVREITQNELGNIRIGNNISDFAWDGRDEYGDQLANGVYLYRVILGGAGANDFEHRETAADKAFKKGYGKIYLLK</sequence>
<evidence type="ECO:0000313" key="5">
    <source>
        <dbReference type="Proteomes" id="UP001172082"/>
    </source>
</evidence>
<accession>A0ABT8KR93</accession>
<name>A0ABT8KR93_9BACT</name>
<dbReference type="Gene3D" id="2.60.40.10">
    <property type="entry name" value="Immunoglobulins"/>
    <property type="match status" value="2"/>
</dbReference>
<feature type="signal peptide" evidence="2">
    <location>
        <begin position="1"/>
        <end position="20"/>
    </location>
</feature>
<evidence type="ECO:0000313" key="4">
    <source>
        <dbReference type="EMBL" id="MDN5202948.1"/>
    </source>
</evidence>
<evidence type="ECO:0000259" key="3">
    <source>
        <dbReference type="Pfam" id="PF01364"/>
    </source>
</evidence>
<organism evidence="4 5">
    <name type="scientific">Splendidivirga corallicola</name>
    <dbReference type="NCBI Taxonomy" id="3051826"/>
    <lineage>
        <taxon>Bacteria</taxon>
        <taxon>Pseudomonadati</taxon>
        <taxon>Bacteroidota</taxon>
        <taxon>Cytophagia</taxon>
        <taxon>Cytophagales</taxon>
        <taxon>Splendidivirgaceae</taxon>
        <taxon>Splendidivirga</taxon>
    </lineage>
</organism>
<gene>
    <name evidence="4" type="ORF">QQ008_16280</name>
</gene>
<comment type="caution">
    <text evidence="4">The sequence shown here is derived from an EMBL/GenBank/DDBJ whole genome shotgun (WGS) entry which is preliminary data.</text>
</comment>
<keyword evidence="1 2" id="KW-0732">Signal</keyword>
<dbReference type="InterPro" id="IPR029031">
    <property type="entry name" value="Gingipain_N_sf"/>
</dbReference>
<dbReference type="InterPro" id="IPR001769">
    <property type="entry name" value="Gingipain"/>
</dbReference>
<reference evidence="4" key="1">
    <citation type="submission" date="2023-06" db="EMBL/GenBank/DDBJ databases">
        <title>Genomic of Parafulvivirga corallium.</title>
        <authorList>
            <person name="Wang G."/>
        </authorList>
    </citation>
    <scope>NUCLEOTIDE SEQUENCE</scope>
    <source>
        <strain evidence="4">BMA10</strain>
    </source>
</reference>
<feature type="chain" id="PRO_5046548953" evidence="2">
    <location>
        <begin position="21"/>
        <end position="1698"/>
    </location>
</feature>
<dbReference type="Proteomes" id="UP001172082">
    <property type="component" value="Unassembled WGS sequence"/>
</dbReference>
<dbReference type="CDD" id="cd02258">
    <property type="entry name" value="Peptidase_C25_N"/>
    <property type="match status" value="1"/>
</dbReference>
<protein>
    <submittedName>
        <fullName evidence="4">C25 family cysteine peptidase</fullName>
    </submittedName>
</protein>
<evidence type="ECO:0000256" key="1">
    <source>
        <dbReference type="ARBA" id="ARBA00022729"/>
    </source>
</evidence>
<dbReference type="InterPro" id="IPR013783">
    <property type="entry name" value="Ig-like_fold"/>
</dbReference>
<dbReference type="SUPFAM" id="SSF52129">
    <property type="entry name" value="Caspase-like"/>
    <property type="match status" value="1"/>
</dbReference>
<feature type="domain" description="Gingipain" evidence="3">
    <location>
        <begin position="407"/>
        <end position="774"/>
    </location>
</feature>